<reference evidence="2" key="2">
    <citation type="submission" date="2023-06" db="EMBL/GenBank/DDBJ databases">
        <authorList>
            <person name="Swenson N.G."/>
            <person name="Wegrzyn J.L."/>
            <person name="Mcevoy S.L."/>
        </authorList>
    </citation>
    <scope>NUCLEOTIDE SEQUENCE</scope>
    <source>
        <strain evidence="2">NS2018</strain>
        <tissue evidence="2">Leaf</tissue>
    </source>
</reference>
<keyword evidence="1" id="KW-0472">Membrane</keyword>
<organism evidence="2 3">
    <name type="scientific">Acer saccharum</name>
    <name type="common">Sugar maple</name>
    <dbReference type="NCBI Taxonomy" id="4024"/>
    <lineage>
        <taxon>Eukaryota</taxon>
        <taxon>Viridiplantae</taxon>
        <taxon>Streptophyta</taxon>
        <taxon>Embryophyta</taxon>
        <taxon>Tracheophyta</taxon>
        <taxon>Spermatophyta</taxon>
        <taxon>Magnoliopsida</taxon>
        <taxon>eudicotyledons</taxon>
        <taxon>Gunneridae</taxon>
        <taxon>Pentapetalae</taxon>
        <taxon>rosids</taxon>
        <taxon>malvids</taxon>
        <taxon>Sapindales</taxon>
        <taxon>Sapindaceae</taxon>
        <taxon>Hippocastanoideae</taxon>
        <taxon>Acereae</taxon>
        <taxon>Acer</taxon>
    </lineage>
</organism>
<keyword evidence="1" id="KW-1133">Transmembrane helix</keyword>
<comment type="caution">
    <text evidence="2">The sequence shown here is derived from an EMBL/GenBank/DDBJ whole genome shotgun (WGS) entry which is preliminary data.</text>
</comment>
<reference evidence="2" key="1">
    <citation type="journal article" date="2022" name="Plant J.">
        <title>Strategies of tolerance reflected in two North American maple genomes.</title>
        <authorList>
            <person name="McEvoy S.L."/>
            <person name="Sezen U.U."/>
            <person name="Trouern-Trend A."/>
            <person name="McMahon S.M."/>
            <person name="Schaberg P.G."/>
            <person name="Yang J."/>
            <person name="Wegrzyn J.L."/>
            <person name="Swenson N.G."/>
        </authorList>
    </citation>
    <scope>NUCLEOTIDE SEQUENCE</scope>
    <source>
        <strain evidence="2">NS2018</strain>
    </source>
</reference>
<dbReference type="EMBL" id="JAUESC010000004">
    <property type="protein sequence ID" value="KAK0598352.1"/>
    <property type="molecule type" value="Genomic_DNA"/>
</dbReference>
<evidence type="ECO:0008006" key="4">
    <source>
        <dbReference type="Google" id="ProtNLM"/>
    </source>
</evidence>
<evidence type="ECO:0000313" key="2">
    <source>
        <dbReference type="EMBL" id="KAK0598352.1"/>
    </source>
</evidence>
<dbReference type="AlphaFoldDB" id="A0AA39SXV8"/>
<name>A0AA39SXV8_ACESA</name>
<dbReference type="Proteomes" id="UP001168877">
    <property type="component" value="Unassembled WGS sequence"/>
</dbReference>
<evidence type="ECO:0000256" key="1">
    <source>
        <dbReference type="SAM" id="Phobius"/>
    </source>
</evidence>
<gene>
    <name evidence="2" type="ORF">LWI29_033926</name>
</gene>
<protein>
    <recommendedName>
        <fullName evidence="4">RNase H type-1 domain-containing protein</fullName>
    </recommendedName>
</protein>
<feature type="transmembrane region" description="Helical" evidence="1">
    <location>
        <begin position="20"/>
        <end position="41"/>
    </location>
</feature>
<proteinExistence type="predicted"/>
<accession>A0AA39SXV8</accession>
<keyword evidence="1" id="KW-0812">Transmembrane</keyword>
<evidence type="ECO:0000313" key="3">
    <source>
        <dbReference type="Proteomes" id="UP001168877"/>
    </source>
</evidence>
<keyword evidence="3" id="KW-1185">Reference proteome</keyword>
<sequence>MSDIIGWSEKYLDDYRSLNLGTWLVCMIGFWWITICWVAGLRLIMMITKLIVGLLLIEEVEMLVWGSLNPKLIESDKAAVVNWINLGNFWDSDVGTILSDIDVLRTANCGMSFSHIPPQANRAALSLVKYALRSANDRFWMEDCPVCIRSIVEKEKPG</sequence>